<dbReference type="Proteomes" id="UP000325211">
    <property type="component" value="Chromosome"/>
</dbReference>
<name>A0A5P2D788_STRVZ</name>
<gene>
    <name evidence="3" type="ORF">DEJ50_15360</name>
</gene>
<dbReference type="RefSeq" id="WP_150208579.1">
    <property type="nucleotide sequence ID" value="NZ_CP029190.1"/>
</dbReference>
<keyword evidence="2" id="KW-0732">Signal</keyword>
<evidence type="ECO:0000256" key="2">
    <source>
        <dbReference type="SAM" id="SignalP"/>
    </source>
</evidence>
<dbReference type="AlphaFoldDB" id="A0A5P2D788"/>
<accession>A0A5P2D788</accession>
<feature type="compositionally biased region" description="Polar residues" evidence="1">
    <location>
        <begin position="38"/>
        <end position="48"/>
    </location>
</feature>
<feature type="compositionally biased region" description="Low complexity" evidence="1">
    <location>
        <begin position="75"/>
        <end position="90"/>
    </location>
</feature>
<sequence>MGSASRVGRRAWLASGVALPLVLALAGFSAPAMAADLSPSSNHGSCDTTRVAKPAKSVKGAKGGNGAKGAKAGKRGTAGPDKNGNNAGCPGPRGPRGERGPAGPPGPCADIDSTEAEGDVEFSAVLSKGKAYLGRRSVAPVGQYTWRDLSTYQNPGFPKGACSVSVSTEGRIVYVKVLTTGGDVYENYCTYALSCPSGWTALARP</sequence>
<dbReference type="OrthoDB" id="4321387at2"/>
<feature type="region of interest" description="Disordered" evidence="1">
    <location>
        <begin position="38"/>
        <end position="113"/>
    </location>
</feature>
<evidence type="ECO:0000256" key="1">
    <source>
        <dbReference type="SAM" id="MobiDB-lite"/>
    </source>
</evidence>
<proteinExistence type="predicted"/>
<feature type="chain" id="PRO_5024880826" description="Collagen-like protein" evidence="2">
    <location>
        <begin position="35"/>
        <end position="205"/>
    </location>
</feature>
<feature type="signal peptide" evidence="2">
    <location>
        <begin position="1"/>
        <end position="34"/>
    </location>
</feature>
<evidence type="ECO:0008006" key="5">
    <source>
        <dbReference type="Google" id="ProtNLM"/>
    </source>
</evidence>
<evidence type="ECO:0000313" key="3">
    <source>
        <dbReference type="EMBL" id="QES48989.1"/>
    </source>
</evidence>
<dbReference type="EMBL" id="CP029190">
    <property type="protein sequence ID" value="QES48989.1"/>
    <property type="molecule type" value="Genomic_DNA"/>
</dbReference>
<reference evidence="3 4" key="1">
    <citation type="submission" date="2018-05" db="EMBL/GenBank/DDBJ databases">
        <title>Streptomyces venezuelae.</title>
        <authorList>
            <person name="Kim W."/>
            <person name="Lee N."/>
            <person name="Cho B.-K."/>
        </authorList>
    </citation>
    <scope>NUCLEOTIDE SEQUENCE [LARGE SCALE GENOMIC DNA]</scope>
    <source>
        <strain evidence="3 4">ATCC 21782</strain>
    </source>
</reference>
<organism evidence="3 4">
    <name type="scientific">Streptomyces venezuelae</name>
    <dbReference type="NCBI Taxonomy" id="54571"/>
    <lineage>
        <taxon>Bacteria</taxon>
        <taxon>Bacillati</taxon>
        <taxon>Actinomycetota</taxon>
        <taxon>Actinomycetes</taxon>
        <taxon>Kitasatosporales</taxon>
        <taxon>Streptomycetaceae</taxon>
        <taxon>Streptomyces</taxon>
    </lineage>
</organism>
<dbReference type="PROSITE" id="PS51318">
    <property type="entry name" value="TAT"/>
    <property type="match status" value="1"/>
</dbReference>
<protein>
    <recommendedName>
        <fullName evidence="5">Collagen-like protein</fullName>
    </recommendedName>
</protein>
<dbReference type="InterPro" id="IPR006311">
    <property type="entry name" value="TAT_signal"/>
</dbReference>
<evidence type="ECO:0000313" key="4">
    <source>
        <dbReference type="Proteomes" id="UP000325211"/>
    </source>
</evidence>